<feature type="transmembrane region" description="Helical" evidence="1">
    <location>
        <begin position="125"/>
        <end position="146"/>
    </location>
</feature>
<dbReference type="InterPro" id="IPR009597">
    <property type="entry name" value="DUF1206"/>
</dbReference>
<feature type="transmembrane region" description="Helical" evidence="1">
    <location>
        <begin position="217"/>
        <end position="240"/>
    </location>
</feature>
<reference evidence="4" key="1">
    <citation type="journal article" date="2019" name="Int. J. Syst. Evol. Microbiol.">
        <title>The Global Catalogue of Microorganisms (GCM) 10K type strain sequencing project: providing services to taxonomists for standard genome sequencing and annotation.</title>
        <authorList>
            <consortium name="The Broad Institute Genomics Platform"/>
            <consortium name="The Broad Institute Genome Sequencing Center for Infectious Disease"/>
            <person name="Wu L."/>
            <person name="Ma J."/>
        </authorList>
    </citation>
    <scope>NUCLEOTIDE SEQUENCE [LARGE SCALE GENOMIC DNA]</scope>
    <source>
        <strain evidence="4">JCM 30846</strain>
    </source>
</reference>
<evidence type="ECO:0000256" key="1">
    <source>
        <dbReference type="SAM" id="Phobius"/>
    </source>
</evidence>
<feature type="transmembrane region" description="Helical" evidence="1">
    <location>
        <begin position="38"/>
        <end position="62"/>
    </location>
</feature>
<feature type="transmembrane region" description="Helical" evidence="1">
    <location>
        <begin position="82"/>
        <end position="104"/>
    </location>
</feature>
<feature type="transmembrane region" description="Helical" evidence="1">
    <location>
        <begin position="175"/>
        <end position="197"/>
    </location>
</feature>
<evidence type="ECO:0000313" key="3">
    <source>
        <dbReference type="EMBL" id="GAA3745018.1"/>
    </source>
</evidence>
<dbReference type="Pfam" id="PF06724">
    <property type="entry name" value="DUF1206"/>
    <property type="match status" value="3"/>
</dbReference>
<evidence type="ECO:0000313" key="4">
    <source>
        <dbReference type="Proteomes" id="UP001499884"/>
    </source>
</evidence>
<gene>
    <name evidence="3" type="ORF">GCM10023082_47140</name>
</gene>
<name>A0ABP7FSD5_9ACTN</name>
<feature type="transmembrane region" description="Helical" evidence="1">
    <location>
        <begin position="260"/>
        <end position="283"/>
    </location>
</feature>
<organism evidence="3 4">
    <name type="scientific">Streptomyces tremellae</name>
    <dbReference type="NCBI Taxonomy" id="1124239"/>
    <lineage>
        <taxon>Bacteria</taxon>
        <taxon>Bacillati</taxon>
        <taxon>Actinomycetota</taxon>
        <taxon>Actinomycetes</taxon>
        <taxon>Kitasatosporales</taxon>
        <taxon>Streptomycetaceae</taxon>
        <taxon>Streptomyces</taxon>
    </lineage>
</organism>
<protein>
    <submittedName>
        <fullName evidence="3">DUF1206 domain-containing protein</fullName>
    </submittedName>
</protein>
<feature type="domain" description="DUF1206" evidence="2">
    <location>
        <begin position="43"/>
        <end position="111"/>
    </location>
</feature>
<evidence type="ECO:0000259" key="2">
    <source>
        <dbReference type="Pfam" id="PF06724"/>
    </source>
</evidence>
<keyword evidence="1" id="KW-0812">Transmembrane</keyword>
<keyword evidence="1" id="KW-1133">Transmembrane helix</keyword>
<sequence length="295" mass="30289">MSAWTAGLRRFGRLGGRRARRLGGDGARRAADSPAMEVAARWGFTACGAIYVLIGVLALRIAGDGGHGGQQADRGGALAELAGTPFGAVLLWAVGVGLAGMALWRLSEAVAGAATVDGRTVRLRLLSALRCVFYGFAAYSVLAFALGDRGSGSGASDAQSRDVTARALGVPGGRWIVGVLAAAVVVTGVWMAVLAVLRRFRRQLRPARMSRAARVCVDVTGVAGGAARGLTVAAAGAFALEAAAAYDPDRAKGFDDTLRSFAAAPAGVWLLGLVALGLALFGLHCFGMARWHRVS</sequence>
<dbReference type="EMBL" id="BAABEP010000039">
    <property type="protein sequence ID" value="GAA3745018.1"/>
    <property type="molecule type" value="Genomic_DNA"/>
</dbReference>
<proteinExistence type="predicted"/>
<feature type="domain" description="DUF1206" evidence="2">
    <location>
        <begin position="128"/>
        <end position="198"/>
    </location>
</feature>
<keyword evidence="4" id="KW-1185">Reference proteome</keyword>
<dbReference type="Proteomes" id="UP001499884">
    <property type="component" value="Unassembled WGS sequence"/>
</dbReference>
<accession>A0ABP7FSD5</accession>
<comment type="caution">
    <text evidence="3">The sequence shown here is derived from an EMBL/GenBank/DDBJ whole genome shotgun (WGS) entry which is preliminary data.</text>
</comment>
<keyword evidence="1" id="KW-0472">Membrane</keyword>
<feature type="domain" description="DUF1206" evidence="2">
    <location>
        <begin position="223"/>
        <end position="291"/>
    </location>
</feature>
<dbReference type="RefSeq" id="WP_425588369.1">
    <property type="nucleotide sequence ID" value="NZ_BAABEP010000039.1"/>
</dbReference>